<reference evidence="2" key="1">
    <citation type="submission" date="2021-04" db="EMBL/GenBank/DDBJ databases">
        <title>Oceanospirillales bacteria with DddD are important DMSP degraders in coastal seawater.</title>
        <authorList>
            <person name="Liu J."/>
        </authorList>
    </citation>
    <scope>NUCLEOTIDE SEQUENCE</scope>
    <source>
        <strain evidence="2">GY6</strain>
    </source>
</reference>
<dbReference type="Proteomes" id="UP001059950">
    <property type="component" value="Chromosome"/>
</dbReference>
<dbReference type="SUPFAM" id="SSF53474">
    <property type="entry name" value="alpha/beta-Hydrolases"/>
    <property type="match status" value="1"/>
</dbReference>
<dbReference type="PANTHER" id="PTHR43056">
    <property type="entry name" value="PEPTIDASE S9 PROLYL OLIGOPEPTIDASE"/>
    <property type="match status" value="1"/>
</dbReference>
<dbReference type="Gene3D" id="2.120.10.30">
    <property type="entry name" value="TolB, C-terminal domain"/>
    <property type="match status" value="1"/>
</dbReference>
<sequence length="646" mass="71504">MPGYGFFESSLSAADAVAAGLECGQLHACEQGLFWVEYRPSDGGRNLLIQRSWEGQITCLTPAGFSVRSGVYEYGGKSWCVAEQQIAFVNAADQQIWLQTDARTPRQLTYTPDCRYGDLIFDPQRQRIIAVQEQASDDPTQPAHRLVAVAIATGQVTVLAYGDDFYASPALRQDGQQIAWISWNHPHMPWVSTRLNHARFDPEGGLTDQRIVAGESVEESIQQPRFLSDNALVAITDKSGWWNLYRYLYGRQDIGSHLPETGSTVAGGRSASAAVLSQPVWPRPHDCGIPQWQLGVSTWDQLDANRWIACYMHQGEGRLVTGELSAESQAIAEERVLAGEYSLFRHICCYQGRIYCIAAANDRSPAILELSPHSDEISVLAGGEPPAISPSLPQPVSYPVAGETAFAFLYLPELLNDTDDKPPLIVFSHGGPTAATYPVYNPKIQFWTSRGFAVIDLNYRGSSGYGRDYRLRLAGSWGQTDWLDAEAAVDYLAAEGLIDPGNVFIRGSSAGGYTTLCGLAFSNRFRGGASYYGVSDPVALTRDTHKFESHYLDWLIGDPQADAELYRQRSPLAHAGQISCPMIFFQGGKDRVVVPQQTEVMVSALQQRNVAVEYHLYPDEQHGFRQAENQIHSLDAEVQFYRRLLT</sequence>
<dbReference type="EMBL" id="CP073344">
    <property type="protein sequence ID" value="UTW04700.1"/>
    <property type="molecule type" value="Genomic_DNA"/>
</dbReference>
<dbReference type="InterPro" id="IPR029058">
    <property type="entry name" value="AB_hydrolase_fold"/>
</dbReference>
<evidence type="ECO:0000313" key="2">
    <source>
        <dbReference type="EMBL" id="UTW04700.1"/>
    </source>
</evidence>
<accession>A0ABY5H032</accession>
<evidence type="ECO:0000313" key="3">
    <source>
        <dbReference type="Proteomes" id="UP001059950"/>
    </source>
</evidence>
<keyword evidence="3" id="KW-1185">Reference proteome</keyword>
<gene>
    <name evidence="2" type="ORF">KDX31_06785</name>
</gene>
<dbReference type="InterPro" id="IPR011042">
    <property type="entry name" value="6-blade_b-propeller_TolB-like"/>
</dbReference>
<proteinExistence type="predicted"/>
<evidence type="ECO:0000259" key="1">
    <source>
        <dbReference type="Pfam" id="PF00326"/>
    </source>
</evidence>
<protein>
    <submittedName>
        <fullName evidence="2">S9 family peptidase</fullName>
    </submittedName>
</protein>
<dbReference type="SUPFAM" id="SSF69304">
    <property type="entry name" value="Tricorn protease N-terminal domain"/>
    <property type="match status" value="1"/>
</dbReference>
<dbReference type="Pfam" id="PF00326">
    <property type="entry name" value="Peptidase_S9"/>
    <property type="match status" value="1"/>
</dbReference>
<organism evidence="2 3">
    <name type="scientific">Amphritea atlantica</name>
    <dbReference type="NCBI Taxonomy" id="355243"/>
    <lineage>
        <taxon>Bacteria</taxon>
        <taxon>Pseudomonadati</taxon>
        <taxon>Pseudomonadota</taxon>
        <taxon>Gammaproteobacteria</taxon>
        <taxon>Oceanospirillales</taxon>
        <taxon>Oceanospirillaceae</taxon>
        <taxon>Amphritea</taxon>
    </lineage>
</organism>
<feature type="domain" description="Peptidase S9 prolyl oligopeptidase catalytic" evidence="1">
    <location>
        <begin position="442"/>
        <end position="645"/>
    </location>
</feature>
<name>A0ABY5H032_9GAMM</name>
<dbReference type="PANTHER" id="PTHR43056:SF5">
    <property type="entry name" value="PEPTIDASE S9 PROLYL OLIGOPEPTIDASE CATALYTIC DOMAIN-CONTAINING PROTEIN"/>
    <property type="match status" value="1"/>
</dbReference>
<dbReference type="InterPro" id="IPR001375">
    <property type="entry name" value="Peptidase_S9_cat"/>
</dbReference>
<dbReference type="Gene3D" id="3.40.50.1820">
    <property type="entry name" value="alpha/beta hydrolase"/>
    <property type="match status" value="1"/>
</dbReference>
<dbReference type="InterPro" id="IPR050585">
    <property type="entry name" value="Xaa-Pro_dipeptidyl-ppase/CocE"/>
</dbReference>